<gene>
    <name evidence="1" type="ordered locus">pQBR0049</name>
</gene>
<name>A4V814_PSEFS</name>
<evidence type="ECO:0000313" key="1">
    <source>
        <dbReference type="EMBL" id="CAM96081.1"/>
    </source>
</evidence>
<protein>
    <submittedName>
        <fullName evidence="1">Uncharacterized protein</fullName>
    </submittedName>
</protein>
<dbReference type="EMBL" id="AM235768">
    <property type="protein sequence ID" value="CAM96081.1"/>
    <property type="molecule type" value="Genomic_DNA"/>
</dbReference>
<dbReference type="AlphaFoldDB" id="A4V814"/>
<organism evidence="1 2">
    <name type="scientific">Pseudomonas fluorescens (strain SBW25)</name>
    <dbReference type="NCBI Taxonomy" id="216595"/>
    <lineage>
        <taxon>Bacteria</taxon>
        <taxon>Pseudomonadati</taxon>
        <taxon>Pseudomonadota</taxon>
        <taxon>Gammaproteobacteria</taxon>
        <taxon>Pseudomonadales</taxon>
        <taxon>Pseudomonadaceae</taxon>
        <taxon>Pseudomonas</taxon>
    </lineage>
</organism>
<dbReference type="Proteomes" id="UP000002332">
    <property type="component" value="Plasmid pQBR103"/>
</dbReference>
<proteinExistence type="predicted"/>
<sequence>MALSSVHLPLRRLQFRDALITAPVSLTRTGVVLRVLDAFVDGIYGSLRPDTIVMGNDPLVGICAALSLADQGQQVVVLPDTLDAKSWPNPDYGKNAVAIFNSWDEAIADEVRSHFPSLPSGVSMAECLSLLCSACMATGRVTLIDGATFQTSHGHIRGEPGREVLFPVRPGERDAAGINPGWKYLSRRLHRTIINHDEIEFISARSVVLTSHPSSFVDSSGSAYTRVGQARLNKPEVVDSDGRIDDLRSVLFKGTPPCSQA</sequence>
<keyword evidence="1" id="KW-0614">Plasmid</keyword>
<accession>A4V814</accession>
<evidence type="ECO:0000313" key="2">
    <source>
        <dbReference type="Proteomes" id="UP000002332"/>
    </source>
</evidence>
<geneLocation type="plasmid" evidence="1 2">
    <name>pQBR103</name>
</geneLocation>
<reference evidence="1 2" key="1">
    <citation type="journal article" date="2007" name="ISME J.">
        <title>Sequence-based analysis of pQBR103; a representative of a unique, transfer-proficient mega plasmid resident in the microbial community of sugar beet.</title>
        <authorList>
            <person name="Tett A."/>
            <person name="Spiers A.J."/>
            <person name="Crossman L.C."/>
            <person name="Ager D."/>
            <person name="Ciric L."/>
            <person name="Dow J.M."/>
            <person name="Fry J.C."/>
            <person name="Harris D."/>
            <person name="Lilley A."/>
            <person name="Oliver A."/>
            <person name="Parkhill J."/>
            <person name="Quail M.A."/>
            <person name="Rainey P.B."/>
            <person name="Saunders N.J."/>
            <person name="Seeger K."/>
            <person name="Snyder L.A.S."/>
            <person name="Squares R."/>
            <person name="Thomas C.M."/>
            <person name="Turner S.L."/>
            <person name="Zhang X.-X."/>
            <person name="Field D."/>
            <person name="Bailey M.J."/>
        </authorList>
    </citation>
    <scope>NUCLEOTIDE SEQUENCE [LARGE SCALE GENOMIC DNA]</scope>
    <source>
        <strain evidence="1 2">SBW25</strain>
    </source>
</reference>